<evidence type="ECO:0000313" key="1">
    <source>
        <dbReference type="EMBL" id="JAE39688.1"/>
    </source>
</evidence>
<reference evidence="1" key="1">
    <citation type="submission" date="2014-09" db="EMBL/GenBank/DDBJ databases">
        <authorList>
            <person name="Magalhaes I.L.F."/>
            <person name="Oliveira U."/>
            <person name="Santos F.R."/>
            <person name="Vidigal T.H.D.A."/>
            <person name="Brescovit A.D."/>
            <person name="Santos A.J."/>
        </authorList>
    </citation>
    <scope>NUCLEOTIDE SEQUENCE</scope>
    <source>
        <tissue evidence="1">Shoot tissue taken approximately 20 cm above the soil surface</tissue>
    </source>
</reference>
<name>A0A0A9I3E8_ARUDO</name>
<organism evidence="1">
    <name type="scientific">Arundo donax</name>
    <name type="common">Giant reed</name>
    <name type="synonym">Donax arundinaceus</name>
    <dbReference type="NCBI Taxonomy" id="35708"/>
    <lineage>
        <taxon>Eukaryota</taxon>
        <taxon>Viridiplantae</taxon>
        <taxon>Streptophyta</taxon>
        <taxon>Embryophyta</taxon>
        <taxon>Tracheophyta</taxon>
        <taxon>Spermatophyta</taxon>
        <taxon>Magnoliopsida</taxon>
        <taxon>Liliopsida</taxon>
        <taxon>Poales</taxon>
        <taxon>Poaceae</taxon>
        <taxon>PACMAD clade</taxon>
        <taxon>Arundinoideae</taxon>
        <taxon>Arundineae</taxon>
        <taxon>Arundo</taxon>
    </lineage>
</organism>
<accession>A0A0A9I3E8</accession>
<reference evidence="1" key="2">
    <citation type="journal article" date="2015" name="Data Brief">
        <title>Shoot transcriptome of the giant reed, Arundo donax.</title>
        <authorList>
            <person name="Barrero R.A."/>
            <person name="Guerrero F.D."/>
            <person name="Moolhuijzen P."/>
            <person name="Goolsby J.A."/>
            <person name="Tidwell J."/>
            <person name="Bellgard S.E."/>
            <person name="Bellgard M.I."/>
        </authorList>
    </citation>
    <scope>NUCLEOTIDE SEQUENCE</scope>
    <source>
        <tissue evidence="1">Shoot tissue taken approximately 20 cm above the soil surface</tissue>
    </source>
</reference>
<proteinExistence type="predicted"/>
<protein>
    <submittedName>
        <fullName evidence="1">Uncharacterized protein</fullName>
    </submittedName>
</protein>
<dbReference type="EMBL" id="GBRH01158208">
    <property type="protein sequence ID" value="JAE39688.1"/>
    <property type="molecule type" value="Transcribed_RNA"/>
</dbReference>
<sequence length="11" mass="1184">MGWLRGAALPL</sequence>